<dbReference type="EMBL" id="BLSA01000010">
    <property type="protein sequence ID" value="GFP31848.1"/>
    <property type="molecule type" value="Genomic_DNA"/>
</dbReference>
<evidence type="ECO:0000313" key="4">
    <source>
        <dbReference type="EMBL" id="GFP31848.1"/>
    </source>
</evidence>
<dbReference type="InterPro" id="IPR004137">
    <property type="entry name" value="HCP/CODH"/>
</dbReference>
<dbReference type="PANTHER" id="PTHR30109:SF4">
    <property type="entry name" value="CARBON MONOXIDE DEHYDROGENASE"/>
    <property type="match status" value="1"/>
</dbReference>
<protein>
    <submittedName>
        <fullName evidence="4">Anaerobic carbon-monoxide dehydrogenase catalytic subunit</fullName>
    </submittedName>
</protein>
<dbReference type="InterPro" id="IPR011254">
    <property type="entry name" value="Prismane-like_sf"/>
</dbReference>
<dbReference type="GO" id="GO:0006091">
    <property type="term" value="P:generation of precursor metabolites and energy"/>
    <property type="evidence" value="ECO:0007669"/>
    <property type="project" value="InterPro"/>
</dbReference>
<dbReference type="InterPro" id="IPR016101">
    <property type="entry name" value="CO_DH_a-bundle"/>
</dbReference>
<dbReference type="GO" id="GO:0043885">
    <property type="term" value="F:anaerobic carbon-monoxide dehydrogenase activity"/>
    <property type="evidence" value="ECO:0007669"/>
    <property type="project" value="InterPro"/>
</dbReference>
<evidence type="ECO:0000256" key="3">
    <source>
        <dbReference type="ARBA" id="ARBA00023002"/>
    </source>
</evidence>
<dbReference type="Proteomes" id="UP000568877">
    <property type="component" value="Unassembled WGS sequence"/>
</dbReference>
<evidence type="ECO:0000313" key="5">
    <source>
        <dbReference type="Proteomes" id="UP000568877"/>
    </source>
</evidence>
<dbReference type="PANTHER" id="PTHR30109">
    <property type="entry name" value="HYDROXYLAMINE REDUCTASE"/>
    <property type="match status" value="1"/>
</dbReference>
<dbReference type="GO" id="GO:0051539">
    <property type="term" value="F:4 iron, 4 sulfur cluster binding"/>
    <property type="evidence" value="ECO:0007669"/>
    <property type="project" value="UniProtKB-KW"/>
</dbReference>
<organism evidence="4 5">
    <name type="scientific">Candidatus Hakubella thermalkaliphila</name>
    <dbReference type="NCBI Taxonomy" id="2754717"/>
    <lineage>
        <taxon>Bacteria</taxon>
        <taxon>Bacillati</taxon>
        <taxon>Actinomycetota</taxon>
        <taxon>Actinomycetota incertae sedis</taxon>
        <taxon>Candidatus Hakubellales</taxon>
        <taxon>Candidatus Hakubellaceae</taxon>
        <taxon>Candidatus Hakubella</taxon>
    </lineage>
</organism>
<dbReference type="GO" id="GO:0004601">
    <property type="term" value="F:peroxidase activity"/>
    <property type="evidence" value="ECO:0007669"/>
    <property type="project" value="TreeGrafter"/>
</dbReference>
<proteinExistence type="predicted"/>
<dbReference type="GO" id="GO:0016151">
    <property type="term" value="F:nickel cation binding"/>
    <property type="evidence" value="ECO:0007669"/>
    <property type="project" value="InterPro"/>
</dbReference>
<dbReference type="GO" id="GO:0050418">
    <property type="term" value="F:hydroxylamine reductase activity"/>
    <property type="evidence" value="ECO:0007669"/>
    <property type="project" value="TreeGrafter"/>
</dbReference>
<name>A0A6V8PHY4_9ACTN</name>
<dbReference type="SUPFAM" id="SSF56821">
    <property type="entry name" value="Prismane protein-like"/>
    <property type="match status" value="1"/>
</dbReference>
<keyword evidence="2" id="KW-0533">Nickel</keyword>
<keyword evidence="1" id="KW-0479">Metal-binding</keyword>
<comment type="caution">
    <text evidence="4">The sequence shown here is derived from an EMBL/GenBank/DDBJ whole genome shotgun (WGS) entry which is preliminary data.</text>
</comment>
<accession>A0A6V8PHY4</accession>
<keyword evidence="1" id="KW-0408">Iron</keyword>
<sequence length="121" mass="12785">MERTIDLASKAVLQIAEREGYSTIWDRFAAQVPQCGFGELGTCCRICLQGPCRIDPFGEGAQLGACGATADTIVARNLGRAIAAGTAAHSGHAKHLAHTLLRSTQGQAADFPKSKHQWPGP</sequence>
<dbReference type="AlphaFoldDB" id="A0A6V8PHY4"/>
<dbReference type="GO" id="GO:0042542">
    <property type="term" value="P:response to hydrogen peroxide"/>
    <property type="evidence" value="ECO:0007669"/>
    <property type="project" value="TreeGrafter"/>
</dbReference>
<keyword evidence="3" id="KW-0560">Oxidoreductase</keyword>
<keyword evidence="1" id="KW-0411">Iron-sulfur</keyword>
<gene>
    <name evidence="4" type="ORF">HKBW3S42_00154</name>
</gene>
<keyword evidence="1" id="KW-0004">4Fe-4S</keyword>
<evidence type="ECO:0000256" key="2">
    <source>
        <dbReference type="ARBA" id="ARBA00022596"/>
    </source>
</evidence>
<dbReference type="Gene3D" id="1.20.1270.30">
    <property type="match status" value="1"/>
</dbReference>
<evidence type="ECO:0000256" key="1">
    <source>
        <dbReference type="ARBA" id="ARBA00022485"/>
    </source>
</evidence>
<dbReference type="Pfam" id="PF03063">
    <property type="entry name" value="Prismane"/>
    <property type="match status" value="1"/>
</dbReference>
<reference evidence="4 5" key="1">
    <citation type="journal article" date="2020" name="Front. Microbiol.">
        <title>Single-cell genomics of novel Actinobacteria with the Wood-Ljungdahl pathway discovered in a serpentinizing system.</title>
        <authorList>
            <person name="Merino N."/>
            <person name="Kawai M."/>
            <person name="Boyd E.S."/>
            <person name="Colman D.R."/>
            <person name="McGlynn S.E."/>
            <person name="Nealson K.H."/>
            <person name="Kurokawa K."/>
            <person name="Hongoh Y."/>
        </authorList>
    </citation>
    <scope>NUCLEOTIDE SEQUENCE [LARGE SCALE GENOMIC DNA]</scope>
    <source>
        <strain evidence="4 5">S42</strain>
    </source>
</reference>